<feature type="compositionally biased region" description="Polar residues" evidence="1">
    <location>
        <begin position="54"/>
        <end position="67"/>
    </location>
</feature>
<evidence type="ECO:0000313" key="2">
    <source>
        <dbReference type="EMBL" id="KAF5872088.1"/>
    </source>
</evidence>
<feature type="region of interest" description="Disordered" evidence="1">
    <location>
        <begin position="1"/>
        <end position="271"/>
    </location>
</feature>
<sequence length="271" mass="30162">MSLNNFSIGSSGRGYGKLDEYGQPQRQSYGGSQPRTYQHGSGRSTMEPPPLNLTERNTPSPYPTHNNPLPPISSFLRLAAQSSHHPTQTSSTTSLRSPANFNVPAARSHYGTTSQSQHYPTSESRSREASNSLSDTKRFQELGSEKYQLSAPIQRSTMKKRGNEGTDFMQHFPAGIPTSMPRSPLPSDRPERDISTLSSRQAKKEQSRRRHKAKEGSKSRSSRPIASMPHQQPLKAYSESLQHYLTSVESPQAFEGNSHPTEKMPADFDME</sequence>
<feature type="compositionally biased region" description="Basic and acidic residues" evidence="1">
    <location>
        <begin position="135"/>
        <end position="144"/>
    </location>
</feature>
<evidence type="ECO:0000313" key="3">
    <source>
        <dbReference type="Proteomes" id="UP000531561"/>
    </source>
</evidence>
<dbReference type="OrthoDB" id="3547721at2759"/>
<dbReference type="EMBL" id="JABFCT010000011">
    <property type="protein sequence ID" value="KAF5872088.1"/>
    <property type="molecule type" value="Genomic_DNA"/>
</dbReference>
<protein>
    <submittedName>
        <fullName evidence="2">Uncharacterized protein</fullName>
    </submittedName>
</protein>
<accession>A0A8H6EH72</accession>
<evidence type="ECO:0000256" key="1">
    <source>
        <dbReference type="SAM" id="MobiDB-lite"/>
    </source>
</evidence>
<reference evidence="2 3" key="1">
    <citation type="journal article" date="2020" name="Phytopathology">
        <title>A high-quality genome resource of Botrytis fragariae, a new and rapidly spreading fungal pathogen causing strawberry gray mold in the U.S.A.</title>
        <authorList>
            <person name="Wu Y."/>
            <person name="Saski C.A."/>
            <person name="Schnabel G."/>
            <person name="Xiao S."/>
            <person name="Hu M."/>
        </authorList>
    </citation>
    <scope>NUCLEOTIDE SEQUENCE [LARGE SCALE GENOMIC DNA]</scope>
    <source>
        <strain evidence="2 3">BVB16</strain>
    </source>
</reference>
<dbReference type="Proteomes" id="UP000531561">
    <property type="component" value="Unassembled WGS sequence"/>
</dbReference>
<feature type="compositionally biased region" description="Polar residues" evidence="1">
    <location>
        <begin position="110"/>
        <end position="134"/>
    </location>
</feature>
<feature type="compositionally biased region" description="Low complexity" evidence="1">
    <location>
        <begin position="81"/>
        <end position="94"/>
    </location>
</feature>
<feature type="compositionally biased region" description="Basic and acidic residues" evidence="1">
    <location>
        <begin position="260"/>
        <end position="271"/>
    </location>
</feature>
<keyword evidence="3" id="KW-1185">Reference proteome</keyword>
<feature type="compositionally biased region" description="Polar residues" evidence="1">
    <location>
        <begin position="24"/>
        <end position="44"/>
    </location>
</feature>
<dbReference type="GeneID" id="59263160"/>
<feature type="compositionally biased region" description="Polar residues" evidence="1">
    <location>
        <begin position="1"/>
        <end position="10"/>
    </location>
</feature>
<comment type="caution">
    <text evidence="2">The sequence shown here is derived from an EMBL/GenBank/DDBJ whole genome shotgun (WGS) entry which is preliminary data.</text>
</comment>
<organism evidence="2 3">
    <name type="scientific">Botrytis fragariae</name>
    <dbReference type="NCBI Taxonomy" id="1964551"/>
    <lineage>
        <taxon>Eukaryota</taxon>
        <taxon>Fungi</taxon>
        <taxon>Dikarya</taxon>
        <taxon>Ascomycota</taxon>
        <taxon>Pezizomycotina</taxon>
        <taxon>Leotiomycetes</taxon>
        <taxon>Helotiales</taxon>
        <taxon>Sclerotiniaceae</taxon>
        <taxon>Botrytis</taxon>
    </lineage>
</organism>
<name>A0A8H6EH72_9HELO</name>
<proteinExistence type="predicted"/>
<dbReference type="RefSeq" id="XP_037191034.1">
    <property type="nucleotide sequence ID" value="XM_037339468.1"/>
</dbReference>
<dbReference type="AlphaFoldDB" id="A0A8H6EH72"/>
<gene>
    <name evidence="2" type="ORF">Bfra_009117</name>
</gene>
<feature type="compositionally biased region" description="Polar residues" evidence="1">
    <location>
        <begin position="239"/>
        <end position="250"/>
    </location>
</feature>